<organism evidence="2 3">
    <name type="scientific">Longimycelium tulufanense</name>
    <dbReference type="NCBI Taxonomy" id="907463"/>
    <lineage>
        <taxon>Bacteria</taxon>
        <taxon>Bacillati</taxon>
        <taxon>Actinomycetota</taxon>
        <taxon>Actinomycetes</taxon>
        <taxon>Pseudonocardiales</taxon>
        <taxon>Pseudonocardiaceae</taxon>
        <taxon>Longimycelium</taxon>
    </lineage>
</organism>
<keyword evidence="3" id="KW-1185">Reference proteome</keyword>
<name>A0A8J3CHI8_9PSEU</name>
<evidence type="ECO:0000256" key="1">
    <source>
        <dbReference type="SAM" id="MobiDB-lite"/>
    </source>
</evidence>
<comment type="caution">
    <text evidence="2">The sequence shown here is derived from an EMBL/GenBank/DDBJ whole genome shotgun (WGS) entry which is preliminary data.</text>
</comment>
<dbReference type="Gene3D" id="1.10.510.10">
    <property type="entry name" value="Transferase(Phosphotransferase) domain 1"/>
    <property type="match status" value="1"/>
</dbReference>
<reference evidence="2" key="1">
    <citation type="journal article" date="2014" name="Int. J. Syst. Evol. Microbiol.">
        <title>Complete genome sequence of Corynebacterium casei LMG S-19264T (=DSM 44701T), isolated from a smear-ripened cheese.</title>
        <authorList>
            <consortium name="US DOE Joint Genome Institute (JGI-PGF)"/>
            <person name="Walter F."/>
            <person name="Albersmeier A."/>
            <person name="Kalinowski J."/>
            <person name="Ruckert C."/>
        </authorList>
    </citation>
    <scope>NUCLEOTIDE SEQUENCE</scope>
    <source>
        <strain evidence="2">CGMCC 4.5737</strain>
    </source>
</reference>
<evidence type="ECO:0000313" key="3">
    <source>
        <dbReference type="Proteomes" id="UP000637578"/>
    </source>
</evidence>
<dbReference type="InterPro" id="IPR027417">
    <property type="entry name" value="P-loop_NTPase"/>
</dbReference>
<evidence type="ECO:0000313" key="2">
    <source>
        <dbReference type="EMBL" id="GGM70408.1"/>
    </source>
</evidence>
<proteinExistence type="predicted"/>
<protein>
    <recommendedName>
        <fullName evidence="4">Protein kinase domain-containing protein</fullName>
    </recommendedName>
</protein>
<feature type="region of interest" description="Disordered" evidence="1">
    <location>
        <begin position="767"/>
        <end position="788"/>
    </location>
</feature>
<dbReference type="Proteomes" id="UP000637578">
    <property type="component" value="Unassembled WGS sequence"/>
</dbReference>
<dbReference type="RefSeq" id="WP_189060490.1">
    <property type="nucleotide sequence ID" value="NZ_BMMK01000025.1"/>
</dbReference>
<dbReference type="EMBL" id="BMMK01000025">
    <property type="protein sequence ID" value="GGM70408.1"/>
    <property type="molecule type" value="Genomic_DNA"/>
</dbReference>
<dbReference type="SUPFAM" id="SSF52540">
    <property type="entry name" value="P-loop containing nucleoside triphosphate hydrolases"/>
    <property type="match status" value="1"/>
</dbReference>
<sequence length="2300" mass="249962">MADSPGPTPGSPSGAQPCWERHALAAAGRVLACRRNGWEPDPLDLQLAIGPLLSLAGHATLAGRTPPAQVSGVLRPVLADVAERCVAAARYGLAQLLDFWSRCWHGEPLGGHLCRGSDLSGPLVQLLRDTADTLGRARHDQGPPDGAPAVEPAVVHRLLELSATQPAIAAVLRATLCPAGSAHAAALLDHLAHGVLVGLETGLDRVHLAALLVRLGARGEHVDAQLSSLRALAHQLGEVEPVIAGDTQLRQAAALAREAVEEGHLDLAEEFAAACLDGAERIGFQQRLAGARRAADRLPASDHAERLRAAEVLWTRADTRAVAWRQLAAVETELGLGAEPAAGPTASDTQLHRAKQRYEAGAVDAAVELVWPDRNRCPSGPARYLLFRIFREQRRIASARELLAVAQAAGDAGWFDHHNLARVAVATRHFEEASRAHERAAELGGPPAWLRVVERELPSTVAVVPDELLTATPEHAVEWVARHVEQRLADSDAAQLDRGSALALVLEQATLHGAGTGGELVTRLEPVLPGLVEDFLARTDPAALEELPPEQRTTLWDLVADRSSGVVLHHVHRLRAAGHQFLAVELLQRAVRRVEPRGRPKLQGILLRSYHELGFAEEAEALATEALPPWPDDKLLADTGAQTTPLPQPRLFGRAAVERSGDGDVHRWLRRAGNGAWHLLTAALYHAVRAGRAAEGLRLAAAAPVQSLVHFGVIWNIGCAYAHLGQNEAAADAFHRHAALMDQPYLMSDAAAVAAVCDAAGRPRPELPVVSSGHRARRPAQRFDDQPAQSPFADRILLSRRWIQQSSDEELLAEIAERCGRHPAWIGWDEHLDREFLLRDPRPVRSRAGKLGPETGKRVAEAERRVAAEDWAGARDALLAALYLQPTHLGLLADTVAVLLRTEEFDHAERVADAGGERAHRHDLLAAVRAARGDRAPAVGELLRAQAMAPTPERACAVARLALRAGDSGTAVDALTAQLDRHLPGTVPIAAAFLIRLSRTEPGAVGEDLVRSVLARIRQRRRRDELIEWVIEHRAPAELAGIRGELGPDTLDRLATAFADEPVALLAAVHTRLAGITGADQARARQESYLFLVTTLLDRGELGAAARHYLDFELEFGAELAGQAFPEHPETRFTAFRRVYLETKLDRARSDRRIRVGPGDRAELERLRRAVRVMLPAEPVRRFHEAADELAELATHQLVAEDSLLVEAAVTALRAAVEGTADAVGIDELVPLWYELLDTARPPLLEGRPPDRAERGRLDGLNRRIRRCQQTLTIPRVEQLAQQLGKTLYRAWQELNRPRLPAPVSSFAHQRPAPPGLFTGRQEPARRIAKELNAIPARGLAPVCAVHGPPRIGKTSLLHTFLEPNSHCPAHVLPARIVAPGADEDFYAALATQLHRRGRRARRRRGDSDALPDIPVPKGVANLDDLLDWLDHIPDGWGWLVVVDPLDGFAADLAAHGHAAAFAELLHEVTTFDRYPVGFLLAARVAPARLLAGLGARIEPITVELGPLEATQTRHLVHKGLGEVEITPGAHERFQALTAGHPYHLHQLGAEVVRQWQAQDMPYRPVDSAVVDAAAGALTTVSDAHIGPLAYFADERRGSLLRRLANVLVSDDWVWDGMVLDALDSGPAAQSREQLQLLHDKGVVVWEDTENRVRWTNPLVGRWVVGRYAEEPAGGGSRIPRMPKAIEARLRAAGYPLDWGRPVPFRAGGAPMPRVRAWRDGQPFTVVAVRGAHGEVRARATALLRRAFDRSDGPQRRYLADWVDDEHVVLRCPPGERTLDELVPTEPVTAARAVDWVIQAAHAVAEAHRAGLVHGSLSLDSLYLVEDRVWVEGWLEAALAEAGHSVLRARGVPGYRRREYGGPEDPPLPADDGFALTVCLWRLLDQCVAPDEQSAPGRPPRFPFAEDDPLGTDGRANLFSLSSRAVPAALRDLVEDALREDVTPAELRNRLLAFVRRTPADVARGGQDVVDIRLQVDGDGLTWDTQGPVRLHAHSDALGLDLQQVQHLPGPTLVGLVQDLAARPGHDRIKGMLGKQLASVLFGLDETELRERLRTVRDRARIRLWLETTTDVHQYPWELALVHDNLNLGEAATVIRFPTDPDVLVHAPVESVPPEVFVLLGRPGSRPPRGMTAGLPTGSGHTLSDLLRSHHRCTVFQYLGEGEPGTLLVGAARRGSDGPVGKPCDLTVLGDALYGWRTRLALLTGCHTATPSVVGPSVALSLVRSGIPAVVGMQALVQTDTTARFAQLYLASLRKHGDVELAFHLACQRQDDSVTSHAGVPVLFLASRHTKLFHVSVVDG</sequence>
<accession>A0A8J3CHI8</accession>
<evidence type="ECO:0008006" key="4">
    <source>
        <dbReference type="Google" id="ProtNLM"/>
    </source>
</evidence>
<dbReference type="Gene3D" id="3.40.50.300">
    <property type="entry name" value="P-loop containing nucleotide triphosphate hydrolases"/>
    <property type="match status" value="1"/>
</dbReference>
<gene>
    <name evidence="2" type="ORF">GCM10012275_45970</name>
</gene>
<reference evidence="2" key="2">
    <citation type="submission" date="2020-09" db="EMBL/GenBank/DDBJ databases">
        <authorList>
            <person name="Sun Q."/>
            <person name="Zhou Y."/>
        </authorList>
    </citation>
    <scope>NUCLEOTIDE SEQUENCE</scope>
    <source>
        <strain evidence="2">CGMCC 4.5737</strain>
    </source>
</reference>